<evidence type="ECO:0000256" key="6">
    <source>
        <dbReference type="ARBA" id="ARBA00023242"/>
    </source>
</evidence>
<dbReference type="AlphaFoldDB" id="A0A1W5DAV1"/>
<feature type="region of interest" description="Disordered" evidence="7">
    <location>
        <begin position="29"/>
        <end position="170"/>
    </location>
</feature>
<feature type="compositionally biased region" description="Polar residues" evidence="7">
    <location>
        <begin position="157"/>
        <end position="168"/>
    </location>
</feature>
<dbReference type="EMBL" id="FWEW01003658">
    <property type="protein sequence ID" value="SLM40216.1"/>
    <property type="molecule type" value="Genomic_DNA"/>
</dbReference>
<evidence type="ECO:0000256" key="1">
    <source>
        <dbReference type="ARBA" id="ARBA00022723"/>
    </source>
</evidence>
<protein>
    <submittedName>
        <fullName evidence="9">Zn(2)-C6 fungal-type DNA-binding domain</fullName>
    </submittedName>
</protein>
<keyword evidence="6" id="KW-0539">Nucleus</keyword>
<feature type="region of interest" description="Disordered" evidence="7">
    <location>
        <begin position="462"/>
        <end position="634"/>
    </location>
</feature>
<reference evidence="10" key="1">
    <citation type="submission" date="2017-03" db="EMBL/GenBank/DDBJ databases">
        <authorList>
            <person name="Sharma R."/>
            <person name="Thines M."/>
        </authorList>
    </citation>
    <scope>NUCLEOTIDE SEQUENCE [LARGE SCALE GENOMIC DNA]</scope>
</reference>
<dbReference type="CDD" id="cd00067">
    <property type="entry name" value="GAL4"/>
    <property type="match status" value="1"/>
</dbReference>
<dbReference type="PROSITE" id="PS00463">
    <property type="entry name" value="ZN2_CY6_FUNGAL_1"/>
    <property type="match status" value="1"/>
</dbReference>
<keyword evidence="2" id="KW-0862">Zinc</keyword>
<name>A0A1W5DAV1_9LECA</name>
<accession>A0A1W5DAV1</accession>
<dbReference type="GO" id="GO:0000981">
    <property type="term" value="F:DNA-binding transcription factor activity, RNA polymerase II-specific"/>
    <property type="evidence" value="ECO:0007669"/>
    <property type="project" value="InterPro"/>
</dbReference>
<dbReference type="PANTHER" id="PTHR47659">
    <property type="entry name" value="ZN(II)2CYS6 TRANSCRIPTION FACTOR (EUROFUNG)-RELATED"/>
    <property type="match status" value="1"/>
</dbReference>
<evidence type="ECO:0000259" key="8">
    <source>
        <dbReference type="PROSITE" id="PS50048"/>
    </source>
</evidence>
<evidence type="ECO:0000256" key="4">
    <source>
        <dbReference type="ARBA" id="ARBA00023125"/>
    </source>
</evidence>
<keyword evidence="4 9" id="KW-0238">DNA-binding</keyword>
<dbReference type="PROSITE" id="PS50048">
    <property type="entry name" value="ZN2_CY6_FUNGAL_2"/>
    <property type="match status" value="1"/>
</dbReference>
<feature type="compositionally biased region" description="Basic and acidic residues" evidence="7">
    <location>
        <begin position="591"/>
        <end position="601"/>
    </location>
</feature>
<keyword evidence="10" id="KW-1185">Reference proteome</keyword>
<dbReference type="InterPro" id="IPR050335">
    <property type="entry name" value="ERT1_acuK_gluconeogen_tf"/>
</dbReference>
<dbReference type="Pfam" id="PF00172">
    <property type="entry name" value="Zn_clus"/>
    <property type="match status" value="1"/>
</dbReference>
<dbReference type="Proteomes" id="UP000192927">
    <property type="component" value="Unassembled WGS sequence"/>
</dbReference>
<evidence type="ECO:0000256" key="7">
    <source>
        <dbReference type="SAM" id="MobiDB-lite"/>
    </source>
</evidence>
<sequence length="634" mass="69075">MKSPGTSDHLVTRSILASPKSFLNCQALSIHLPPPSPAHSSSSRSAYISPPMSASSRFPQALRSPPRSQAKHQEQQSTSPKAESSGPAHLSSGNGRRATDGSLQPQQLRKSPIDGRQKALETNVEHPNTPVTLGGRSPPPAEVSNDECSPRRADSPIPQQSTSESSNIARRAKAHVPSACVNCKRKHLACETRRPCSRCVQAGKEATCIDVQHKKRGRPRLREEENDRGDGFSGGYIHPHLHLGQSDMASIAAASQRGHRRTGSYRELRSLPSAYYSDSHGPVYPSGGLPDPGYTLSAHSHGGIPLRHPPATRALSEQIPTALLSLDFVIAWSNRAFADALCLAPPGGRPQALMDLVITSEREKISRLQNSLRADSNLGDSAYRAPMYRSDSELDAIRSTEEHDIDRAMSGFQTRSEYWTFRLPGDQSRGFPVSISLARTSVYFVILTLVQRVAPLVPLPSPRSTPQELWGQPSHPIHSGPGVGSPTSTSIPRHRPNSGSSVSTDPGLHSHVRPLAPPALVNRPSIPQSGYDRSLAQYQSYTSQSSASTNTTGSTPPRRSATPVRSPIQEMSHDSLRHLQLPPIRTSGINEPRDESRRERQNTQGGSEHSDNRSPQSAQRKKKRRRVDIGEMLE</sequence>
<feature type="compositionally biased region" description="Low complexity" evidence="7">
    <location>
        <begin position="38"/>
        <end position="53"/>
    </location>
</feature>
<organism evidence="9 10">
    <name type="scientific">Lasallia pustulata</name>
    <dbReference type="NCBI Taxonomy" id="136370"/>
    <lineage>
        <taxon>Eukaryota</taxon>
        <taxon>Fungi</taxon>
        <taxon>Dikarya</taxon>
        <taxon>Ascomycota</taxon>
        <taxon>Pezizomycotina</taxon>
        <taxon>Lecanoromycetes</taxon>
        <taxon>OSLEUM clade</taxon>
        <taxon>Umbilicariomycetidae</taxon>
        <taxon>Umbilicariales</taxon>
        <taxon>Umbilicariaceae</taxon>
        <taxon>Lasallia</taxon>
    </lineage>
</organism>
<dbReference type="InterPro" id="IPR001138">
    <property type="entry name" value="Zn2Cys6_DnaBD"/>
</dbReference>
<dbReference type="PANTHER" id="PTHR47659:SF4">
    <property type="entry name" value="ZN(II)2CYS6 TRANSCRIPTION FACTOR (EUROFUNG)"/>
    <property type="match status" value="1"/>
</dbReference>
<evidence type="ECO:0000256" key="5">
    <source>
        <dbReference type="ARBA" id="ARBA00023163"/>
    </source>
</evidence>
<keyword evidence="3" id="KW-0805">Transcription regulation</keyword>
<proteinExistence type="predicted"/>
<feature type="domain" description="Zn(2)-C6 fungal-type" evidence="8">
    <location>
        <begin position="179"/>
        <end position="208"/>
    </location>
</feature>
<dbReference type="SUPFAM" id="SSF57701">
    <property type="entry name" value="Zn2/Cys6 DNA-binding domain"/>
    <property type="match status" value="1"/>
</dbReference>
<evidence type="ECO:0000256" key="2">
    <source>
        <dbReference type="ARBA" id="ARBA00022833"/>
    </source>
</evidence>
<evidence type="ECO:0000313" key="10">
    <source>
        <dbReference type="Proteomes" id="UP000192927"/>
    </source>
</evidence>
<keyword evidence="5" id="KW-0804">Transcription</keyword>
<dbReference type="InterPro" id="IPR036864">
    <property type="entry name" value="Zn2-C6_fun-type_DNA-bd_sf"/>
</dbReference>
<feature type="compositionally biased region" description="Polar residues" evidence="7">
    <location>
        <begin position="602"/>
        <end position="618"/>
    </location>
</feature>
<dbReference type="SMART" id="SM00066">
    <property type="entry name" value="GAL4"/>
    <property type="match status" value="1"/>
</dbReference>
<dbReference type="GO" id="GO:0008270">
    <property type="term" value="F:zinc ion binding"/>
    <property type="evidence" value="ECO:0007669"/>
    <property type="project" value="InterPro"/>
</dbReference>
<dbReference type="GO" id="GO:0003677">
    <property type="term" value="F:DNA binding"/>
    <property type="evidence" value="ECO:0007669"/>
    <property type="project" value="UniProtKB-KW"/>
</dbReference>
<evidence type="ECO:0000313" key="9">
    <source>
        <dbReference type="EMBL" id="SLM40216.1"/>
    </source>
</evidence>
<evidence type="ECO:0000256" key="3">
    <source>
        <dbReference type="ARBA" id="ARBA00023015"/>
    </source>
</evidence>
<feature type="compositionally biased region" description="Low complexity" evidence="7">
    <location>
        <begin position="534"/>
        <end position="555"/>
    </location>
</feature>
<keyword evidence="1" id="KW-0479">Metal-binding</keyword>